<keyword evidence="2" id="KW-1185">Reference proteome</keyword>
<protein>
    <submittedName>
        <fullName evidence="1">Uncharacterized protein</fullName>
    </submittedName>
</protein>
<dbReference type="Proteomes" id="UP000051886">
    <property type="component" value="Unassembled WGS sequence"/>
</dbReference>
<name>A0A0R2LIV3_9LACO</name>
<dbReference type="PATRIC" id="fig|449659.4.peg.1463"/>
<comment type="caution">
    <text evidence="1">The sequence shown here is derived from an EMBL/GenBank/DDBJ whole genome shotgun (WGS) entry which is preliminary data.</text>
</comment>
<evidence type="ECO:0000313" key="1">
    <source>
        <dbReference type="EMBL" id="KRN99813.1"/>
    </source>
</evidence>
<evidence type="ECO:0000313" key="2">
    <source>
        <dbReference type="Proteomes" id="UP000051886"/>
    </source>
</evidence>
<reference evidence="1 2" key="1">
    <citation type="journal article" date="2015" name="Genome Announc.">
        <title>Expanding the biotechnology potential of lactobacilli through comparative genomics of 213 strains and associated genera.</title>
        <authorList>
            <person name="Sun Z."/>
            <person name="Harris H.M."/>
            <person name="McCann A."/>
            <person name="Guo C."/>
            <person name="Argimon S."/>
            <person name="Zhang W."/>
            <person name="Yang X."/>
            <person name="Jeffery I.B."/>
            <person name="Cooney J.C."/>
            <person name="Kagawa T.F."/>
            <person name="Liu W."/>
            <person name="Song Y."/>
            <person name="Salvetti E."/>
            <person name="Wrobel A."/>
            <person name="Rasinkangas P."/>
            <person name="Parkhill J."/>
            <person name="Rea M.C."/>
            <person name="O'Sullivan O."/>
            <person name="Ritari J."/>
            <person name="Douillard F.P."/>
            <person name="Paul Ross R."/>
            <person name="Yang R."/>
            <person name="Briner A.E."/>
            <person name="Felis G.E."/>
            <person name="de Vos W.M."/>
            <person name="Barrangou R."/>
            <person name="Klaenhammer T.R."/>
            <person name="Caufield P.W."/>
            <person name="Cui Y."/>
            <person name="Zhang H."/>
            <person name="O'Toole P.W."/>
        </authorList>
    </citation>
    <scope>NUCLEOTIDE SEQUENCE [LARGE SCALE GENOMIC DNA]</scope>
    <source>
        <strain evidence="1 2">NBRC 103219</strain>
    </source>
</reference>
<proteinExistence type="predicted"/>
<dbReference type="EMBL" id="JQCN01000028">
    <property type="protein sequence ID" value="KRN99813.1"/>
    <property type="molecule type" value="Genomic_DNA"/>
</dbReference>
<organism evidence="1 2">
    <name type="scientific">Ligilactobacillus pobuzihii</name>
    <dbReference type="NCBI Taxonomy" id="449659"/>
    <lineage>
        <taxon>Bacteria</taxon>
        <taxon>Bacillati</taxon>
        <taxon>Bacillota</taxon>
        <taxon>Bacilli</taxon>
        <taxon>Lactobacillales</taxon>
        <taxon>Lactobacillaceae</taxon>
        <taxon>Ligilactobacillus</taxon>
    </lineage>
</organism>
<dbReference type="STRING" id="449659.IV66_GL001444"/>
<dbReference type="AlphaFoldDB" id="A0A0R2LIV3"/>
<gene>
    <name evidence="1" type="ORF">IV66_GL001444</name>
</gene>
<sequence length="59" mass="7066">MLRISNILRLNQADVFDEQENVRQNTFLHDQKTVKANHLYLKIIIGDLLAYQNWLQQKI</sequence>
<accession>A0A0R2LIV3</accession>